<reference evidence="1 2" key="1">
    <citation type="journal article" date="2011" name="Stand. Genomic Sci.">
        <title>Complete genome sequence of Thermomonospora curvata type strain (B9).</title>
        <authorList>
            <person name="Chertkov O."/>
            <person name="Sikorski J."/>
            <person name="Nolan M."/>
            <person name="Lapidus A."/>
            <person name="Lucas S."/>
            <person name="Del Rio T.G."/>
            <person name="Tice H."/>
            <person name="Cheng J.F."/>
            <person name="Goodwin L."/>
            <person name="Pitluck S."/>
            <person name="Liolios K."/>
            <person name="Ivanova N."/>
            <person name="Mavromatis K."/>
            <person name="Mikhailova N."/>
            <person name="Ovchinnikova G."/>
            <person name="Pati A."/>
            <person name="Chen A."/>
            <person name="Palaniappan K."/>
            <person name="Djao O.D."/>
            <person name="Land M."/>
            <person name="Hauser L."/>
            <person name="Chang Y.J."/>
            <person name="Jeffries C.D."/>
            <person name="Brettin T."/>
            <person name="Han C."/>
            <person name="Detter J.C."/>
            <person name="Rohde M."/>
            <person name="Goker M."/>
            <person name="Woyke T."/>
            <person name="Bristow J."/>
            <person name="Eisen J.A."/>
            <person name="Markowitz V."/>
            <person name="Hugenholtz P."/>
            <person name="Klenk H.P."/>
            <person name="Kyrpides N.C."/>
        </authorList>
    </citation>
    <scope>NUCLEOTIDE SEQUENCE [LARGE SCALE GENOMIC DNA]</scope>
    <source>
        <strain evidence="2">ATCC 19995 / DSM 43183 / JCM 3096 / KCTC 9072 / NBRC 15933 / NCIMB 10081 / Henssen B9</strain>
    </source>
</reference>
<accession>D1AB46</accession>
<dbReference type="KEGG" id="tcu:Tcur_3451"/>
<gene>
    <name evidence="1" type="ordered locus">Tcur_3451</name>
</gene>
<dbReference type="EMBL" id="CP001738">
    <property type="protein sequence ID" value="ACY98989.1"/>
    <property type="molecule type" value="Genomic_DNA"/>
</dbReference>
<dbReference type="AlphaFoldDB" id="D1AB46"/>
<keyword evidence="2" id="KW-1185">Reference proteome</keyword>
<dbReference type="HOGENOM" id="CLU_3297839_0_0_11"/>
<evidence type="ECO:0000313" key="2">
    <source>
        <dbReference type="Proteomes" id="UP000001918"/>
    </source>
</evidence>
<name>D1AB46_THECD</name>
<dbReference type="Proteomes" id="UP000001918">
    <property type="component" value="Chromosome"/>
</dbReference>
<protein>
    <submittedName>
        <fullName evidence="1">Uncharacterized protein</fullName>
    </submittedName>
</protein>
<evidence type="ECO:0000313" key="1">
    <source>
        <dbReference type="EMBL" id="ACY98989.1"/>
    </source>
</evidence>
<proteinExistence type="predicted"/>
<sequence>MHLICTEAIDYRWPFHEQIPLSRLRRRPAHDRRTPGAHLT</sequence>
<organism evidence="1 2">
    <name type="scientific">Thermomonospora curvata (strain ATCC 19995 / DSM 43183 / JCM 3096 / KCTC 9072 / NBRC 15933 / NCIMB 10081 / Henssen B9)</name>
    <dbReference type="NCBI Taxonomy" id="471852"/>
    <lineage>
        <taxon>Bacteria</taxon>
        <taxon>Bacillati</taxon>
        <taxon>Actinomycetota</taxon>
        <taxon>Actinomycetes</taxon>
        <taxon>Streptosporangiales</taxon>
        <taxon>Thermomonosporaceae</taxon>
        <taxon>Thermomonospora</taxon>
    </lineage>
</organism>